<evidence type="ECO:0000313" key="5">
    <source>
        <dbReference type="Proteomes" id="UP000239649"/>
    </source>
</evidence>
<evidence type="ECO:0000313" key="4">
    <source>
        <dbReference type="EMBL" id="PSC69852.1"/>
    </source>
</evidence>
<dbReference type="EMBL" id="LHPF02000023">
    <property type="protein sequence ID" value="PSC69852.1"/>
    <property type="molecule type" value="Genomic_DNA"/>
</dbReference>
<proteinExistence type="predicted"/>
<keyword evidence="3" id="KW-0732">Signal</keyword>
<evidence type="ECO:0000256" key="2">
    <source>
        <dbReference type="SAM" id="Phobius"/>
    </source>
</evidence>
<name>A0A2P6V6Z3_9CHLO</name>
<evidence type="ECO:0000256" key="3">
    <source>
        <dbReference type="SAM" id="SignalP"/>
    </source>
</evidence>
<dbReference type="InterPro" id="IPR029058">
    <property type="entry name" value="AB_hydrolase_fold"/>
</dbReference>
<keyword evidence="2" id="KW-0812">Transmembrane</keyword>
<dbReference type="OrthoDB" id="10022521at2759"/>
<feature type="compositionally biased region" description="Low complexity" evidence="1">
    <location>
        <begin position="440"/>
        <end position="455"/>
    </location>
</feature>
<dbReference type="SUPFAM" id="SSF53474">
    <property type="entry name" value="alpha/beta-Hydrolases"/>
    <property type="match status" value="1"/>
</dbReference>
<sequence>MARVSTVLAACLLVAALPRHVSVAAQADGGVTAAGGLPSAAAAASAANAAAASAAPAPSPVGPADFPTLWQYYEALLPSDGLRPTATTMRGHEVLFQIPAAPRATLFIAPGCAHHAHDWWPPGEACPHCLGLPEEVAHTQQALARGYAVLAMSAHNPRGDQCMDWSSNHRDAAGVITDFLKKHGLAGLPLYGLGVSVGGGFVLKLPQHIKFDGIMSEVLGPRPYAWDPWTYQHGMPPVVFVSMDGDPYMAWKISQDSQILRNMSVPVATVRVTPRTLHPSFFSDRSARIPPDISAHAVAGLRRIGMLDERNMLNQDPRHTKKPWVKELVAEVPELAGSLEADHSHVWEEANLAFASHEIISDFATAAFMWFESGGRADFAELVAAHAPAGSGVVRDALEGLPISADEIEAARAKEIVKRGGGLPAHAAGKTPAKQHGKDAAQAAEQQQQQQQQQEPPLPPPQQQPAEQRQQQGGAQLQQLGGRPGDVLRELSAQQAADAQLQQQQVQQQQLLQQQPAGSQAGTQPAGGQPDGAAPLSAQGGPQQVQQLPTGAAKAEAAAPAQALLQPQALPSAVAAPAPTPADLDVDAAQPSEGAAHSAAAIVGGVAGTLVGAGVLLVLYRLSERKRAGFMALPTHVSCEQHAALPVSRPALAPIPETTEEDP</sequence>
<accession>A0A2P6V6Z3</accession>
<reference evidence="4 5" key="1">
    <citation type="journal article" date="2018" name="Plant J.">
        <title>Genome sequences of Chlorella sorokiniana UTEX 1602 and Micractinium conductrix SAG 241.80: implications to maltose excretion by a green alga.</title>
        <authorList>
            <person name="Arriola M.B."/>
            <person name="Velmurugan N."/>
            <person name="Zhang Y."/>
            <person name="Plunkett M.H."/>
            <person name="Hondzo H."/>
            <person name="Barney B.M."/>
        </authorList>
    </citation>
    <scope>NUCLEOTIDE SEQUENCE [LARGE SCALE GENOMIC DNA]</scope>
    <source>
        <strain evidence="4 5">SAG 241.80</strain>
    </source>
</reference>
<feature type="chain" id="PRO_5015129184" evidence="3">
    <location>
        <begin position="25"/>
        <end position="663"/>
    </location>
</feature>
<protein>
    <submittedName>
        <fullName evidence="4">Uncharacterized protein</fullName>
    </submittedName>
</protein>
<evidence type="ECO:0000256" key="1">
    <source>
        <dbReference type="SAM" id="MobiDB-lite"/>
    </source>
</evidence>
<feature type="region of interest" description="Disordered" evidence="1">
    <location>
        <begin position="422"/>
        <end position="482"/>
    </location>
</feature>
<feature type="region of interest" description="Disordered" evidence="1">
    <location>
        <begin position="507"/>
        <end position="554"/>
    </location>
</feature>
<keyword evidence="5" id="KW-1185">Reference proteome</keyword>
<keyword evidence="2" id="KW-0472">Membrane</keyword>
<dbReference type="Proteomes" id="UP000239649">
    <property type="component" value="Unassembled WGS sequence"/>
</dbReference>
<keyword evidence="2" id="KW-1133">Transmembrane helix</keyword>
<comment type="caution">
    <text evidence="4">The sequence shown here is derived from an EMBL/GenBank/DDBJ whole genome shotgun (WGS) entry which is preliminary data.</text>
</comment>
<dbReference type="PANTHER" id="PTHR35128:SF1">
    <property type="entry name" value="SECRETION-REGULATING GUANINE NUCLEOTIDE EXCHANGE FACTOR"/>
    <property type="match status" value="1"/>
</dbReference>
<feature type="transmembrane region" description="Helical" evidence="2">
    <location>
        <begin position="599"/>
        <end position="620"/>
    </location>
</feature>
<dbReference type="PANTHER" id="PTHR35128">
    <property type="entry name" value="SECRETION-REGULATING GUANINE NUCLEOTIDE EXCHANGE FACTOR"/>
    <property type="match status" value="1"/>
</dbReference>
<feature type="signal peptide" evidence="3">
    <location>
        <begin position="1"/>
        <end position="24"/>
    </location>
</feature>
<feature type="compositionally biased region" description="Low complexity" evidence="1">
    <location>
        <begin position="507"/>
        <end position="521"/>
    </location>
</feature>
<feature type="compositionally biased region" description="Polar residues" evidence="1">
    <location>
        <begin position="540"/>
        <end position="549"/>
    </location>
</feature>
<gene>
    <name evidence="4" type="ORF">C2E20_6583</name>
</gene>
<dbReference type="AlphaFoldDB" id="A0A2P6V6Z3"/>
<organism evidence="4 5">
    <name type="scientific">Micractinium conductrix</name>
    <dbReference type="NCBI Taxonomy" id="554055"/>
    <lineage>
        <taxon>Eukaryota</taxon>
        <taxon>Viridiplantae</taxon>
        <taxon>Chlorophyta</taxon>
        <taxon>core chlorophytes</taxon>
        <taxon>Trebouxiophyceae</taxon>
        <taxon>Chlorellales</taxon>
        <taxon>Chlorellaceae</taxon>
        <taxon>Chlorella clade</taxon>
        <taxon>Micractinium</taxon>
    </lineage>
</organism>
<feature type="compositionally biased region" description="Low complexity" evidence="1">
    <location>
        <begin position="464"/>
        <end position="481"/>
    </location>
</feature>